<protein>
    <submittedName>
        <fullName evidence="6">(apollo) hypothetical protein</fullName>
    </submittedName>
</protein>
<dbReference type="GO" id="GO:0005634">
    <property type="term" value="C:nucleus"/>
    <property type="evidence" value="ECO:0007669"/>
    <property type="project" value="UniProtKB-SubCell"/>
</dbReference>
<proteinExistence type="predicted"/>
<dbReference type="AlphaFoldDB" id="A0A8S3WTC1"/>
<keyword evidence="2" id="KW-0479">Metal-binding</keyword>
<dbReference type="OrthoDB" id="2438421at2759"/>
<keyword evidence="5" id="KW-0539">Nucleus</keyword>
<dbReference type="Proteomes" id="UP000691718">
    <property type="component" value="Unassembled WGS sequence"/>
</dbReference>
<accession>A0A8S3WTC1</accession>
<evidence type="ECO:0000313" key="7">
    <source>
        <dbReference type="Proteomes" id="UP000691718"/>
    </source>
</evidence>
<gene>
    <name evidence="6" type="ORF">PAPOLLO_LOCUS10146</name>
</gene>
<dbReference type="PANTHER" id="PTHR46481">
    <property type="entry name" value="ZINC FINGER BED DOMAIN-CONTAINING PROTEIN 4"/>
    <property type="match status" value="1"/>
</dbReference>
<evidence type="ECO:0000256" key="5">
    <source>
        <dbReference type="ARBA" id="ARBA00023242"/>
    </source>
</evidence>
<comment type="caution">
    <text evidence="6">The sequence shown here is derived from an EMBL/GenBank/DDBJ whole genome shotgun (WGS) entry which is preliminary data.</text>
</comment>
<evidence type="ECO:0000256" key="4">
    <source>
        <dbReference type="ARBA" id="ARBA00022833"/>
    </source>
</evidence>
<organism evidence="6 7">
    <name type="scientific">Parnassius apollo</name>
    <name type="common">Apollo butterfly</name>
    <name type="synonym">Papilio apollo</name>
    <dbReference type="NCBI Taxonomy" id="110799"/>
    <lineage>
        <taxon>Eukaryota</taxon>
        <taxon>Metazoa</taxon>
        <taxon>Ecdysozoa</taxon>
        <taxon>Arthropoda</taxon>
        <taxon>Hexapoda</taxon>
        <taxon>Insecta</taxon>
        <taxon>Pterygota</taxon>
        <taxon>Neoptera</taxon>
        <taxon>Endopterygota</taxon>
        <taxon>Lepidoptera</taxon>
        <taxon>Glossata</taxon>
        <taxon>Ditrysia</taxon>
        <taxon>Papilionoidea</taxon>
        <taxon>Papilionidae</taxon>
        <taxon>Parnassiinae</taxon>
        <taxon>Parnassini</taxon>
        <taxon>Parnassius</taxon>
        <taxon>Parnassius</taxon>
    </lineage>
</organism>
<keyword evidence="4" id="KW-0862">Zinc</keyword>
<dbReference type="GO" id="GO:0008270">
    <property type="term" value="F:zinc ion binding"/>
    <property type="evidence" value="ECO:0007669"/>
    <property type="project" value="UniProtKB-KW"/>
</dbReference>
<name>A0A8S3WTC1_PARAO</name>
<evidence type="ECO:0000313" key="6">
    <source>
        <dbReference type="EMBL" id="CAG4980997.1"/>
    </source>
</evidence>
<sequence length="221" mass="24884">MPPKSRFWEFFDKISNGEAKCTCSKVLKTCGNTTNLKLYIEKMHESLLGKQKSKDSTENIVVAKKSRKDVLIQKPTVQTSCSSVGLASSSTALDLEIYSRETDCSTLNVSDNSINTQSGFKKSYQPTLNDSFRNVIEFAENGAKGIRLTNALLYMICKDSQPFQIVENEGFLNLMKIAAPLYKLPSRHTLKRMLDDRYEVTKNLFKDKIKGLNSITLTTDI</sequence>
<evidence type="ECO:0000256" key="1">
    <source>
        <dbReference type="ARBA" id="ARBA00004123"/>
    </source>
</evidence>
<evidence type="ECO:0000256" key="2">
    <source>
        <dbReference type="ARBA" id="ARBA00022723"/>
    </source>
</evidence>
<dbReference type="InterPro" id="IPR052035">
    <property type="entry name" value="ZnF_BED_domain_contain"/>
</dbReference>
<comment type="subcellular location">
    <subcellularLocation>
        <location evidence="1">Nucleus</location>
    </subcellularLocation>
</comment>
<reference evidence="6" key="1">
    <citation type="submission" date="2021-04" db="EMBL/GenBank/DDBJ databases">
        <authorList>
            <person name="Tunstrom K."/>
        </authorList>
    </citation>
    <scope>NUCLEOTIDE SEQUENCE</scope>
</reference>
<dbReference type="EMBL" id="CAJQZP010000723">
    <property type="protein sequence ID" value="CAG4980997.1"/>
    <property type="molecule type" value="Genomic_DNA"/>
</dbReference>
<evidence type="ECO:0000256" key="3">
    <source>
        <dbReference type="ARBA" id="ARBA00022771"/>
    </source>
</evidence>
<dbReference type="PANTHER" id="PTHR46481:SF10">
    <property type="entry name" value="ZINC FINGER BED DOMAIN-CONTAINING PROTEIN 39"/>
    <property type="match status" value="1"/>
</dbReference>
<keyword evidence="3" id="KW-0863">Zinc-finger</keyword>
<keyword evidence="7" id="KW-1185">Reference proteome</keyword>